<reference evidence="2 3" key="1">
    <citation type="submission" date="2016-10" db="EMBL/GenBank/DDBJ databases">
        <authorList>
            <person name="de Groot N.N."/>
        </authorList>
    </citation>
    <scope>NUCLEOTIDE SEQUENCE [LARGE SCALE GENOMIC DNA]</scope>
    <source>
        <strain evidence="2 3">CGMCC 4.5727</strain>
    </source>
</reference>
<feature type="compositionally biased region" description="Low complexity" evidence="1">
    <location>
        <begin position="130"/>
        <end position="139"/>
    </location>
</feature>
<organism evidence="2 3">
    <name type="scientific">Streptomyces indicus</name>
    <dbReference type="NCBI Taxonomy" id="417292"/>
    <lineage>
        <taxon>Bacteria</taxon>
        <taxon>Bacillati</taxon>
        <taxon>Actinomycetota</taxon>
        <taxon>Actinomycetes</taxon>
        <taxon>Kitasatosporales</taxon>
        <taxon>Streptomycetaceae</taxon>
        <taxon>Streptomyces</taxon>
    </lineage>
</organism>
<dbReference type="Proteomes" id="UP000199155">
    <property type="component" value="Unassembled WGS sequence"/>
</dbReference>
<feature type="region of interest" description="Disordered" evidence="1">
    <location>
        <begin position="118"/>
        <end position="139"/>
    </location>
</feature>
<feature type="region of interest" description="Disordered" evidence="1">
    <location>
        <begin position="20"/>
        <end position="103"/>
    </location>
</feature>
<dbReference type="InterPro" id="IPR011990">
    <property type="entry name" value="TPR-like_helical_dom_sf"/>
</dbReference>
<dbReference type="InterPro" id="IPR019734">
    <property type="entry name" value="TPR_rpt"/>
</dbReference>
<dbReference type="Gene3D" id="1.25.40.10">
    <property type="entry name" value="Tetratricopeptide repeat domain"/>
    <property type="match status" value="3"/>
</dbReference>
<dbReference type="PANTHER" id="PTHR12558">
    <property type="entry name" value="CELL DIVISION CYCLE 16,23,27"/>
    <property type="match status" value="1"/>
</dbReference>
<dbReference type="SMART" id="SM00028">
    <property type="entry name" value="TPR"/>
    <property type="match status" value="5"/>
</dbReference>
<feature type="region of interest" description="Disordered" evidence="1">
    <location>
        <begin position="580"/>
        <end position="698"/>
    </location>
</feature>
<feature type="compositionally biased region" description="Low complexity" evidence="1">
    <location>
        <begin position="637"/>
        <end position="675"/>
    </location>
</feature>
<keyword evidence="3" id="KW-1185">Reference proteome</keyword>
<feature type="compositionally biased region" description="Gly residues" evidence="1">
    <location>
        <begin position="38"/>
        <end position="50"/>
    </location>
</feature>
<feature type="compositionally biased region" description="Basic and acidic residues" evidence="1">
    <location>
        <begin position="51"/>
        <end position="73"/>
    </location>
</feature>
<protein>
    <submittedName>
        <fullName evidence="2">Tfp pilus assembly protein PilF</fullName>
    </submittedName>
</protein>
<dbReference type="SUPFAM" id="SSF48452">
    <property type="entry name" value="TPR-like"/>
    <property type="match status" value="2"/>
</dbReference>
<gene>
    <name evidence="2" type="ORF">SAMN05421806_110101</name>
</gene>
<feature type="compositionally biased region" description="Gly residues" evidence="1">
    <location>
        <begin position="676"/>
        <end position="686"/>
    </location>
</feature>
<name>A0A1G9DW71_9ACTN</name>
<dbReference type="EMBL" id="FNFF01000010">
    <property type="protein sequence ID" value="SDK68107.1"/>
    <property type="molecule type" value="Genomic_DNA"/>
</dbReference>
<feature type="compositionally biased region" description="Polar residues" evidence="1">
    <location>
        <begin position="603"/>
        <end position="615"/>
    </location>
</feature>
<accession>A0A1G9DW71</accession>
<evidence type="ECO:0000256" key="1">
    <source>
        <dbReference type="SAM" id="MobiDB-lite"/>
    </source>
</evidence>
<evidence type="ECO:0000313" key="3">
    <source>
        <dbReference type="Proteomes" id="UP000199155"/>
    </source>
</evidence>
<dbReference type="PANTHER" id="PTHR12558:SF13">
    <property type="entry name" value="CELL DIVISION CYCLE PROTEIN 27 HOMOLOG"/>
    <property type="match status" value="1"/>
</dbReference>
<sequence>MNDLRYTGVLFILAHSGAMENEQEREAPDSSWPPPLGRGTGAQGYGGGPGERARGYGDRPGERSQGYGERRTYEAQWPLADAGAEGGGGTADGHPRQPTAAADAPALSPLDALDAEHAREAAGAPDTRDSAASSATASARTLRRTLVTSVVGSVVLSCTVFALPLLVDHGPPPAPGPVGRAMQAVGIGAPASLTDLGALIADREAHLAKHPGDEESWAVLGTAYTEHARRTADRGLFAQAEQALNRSLAARPADAGNIEALAGMAALANARHDYRAAKKWGELAVMQAPGRWTLYPVLIDTYDRLGDYKAADKALEKLQELHSNTAVRARAAQVYADRGWREMAATEITDAAALAQAPAEQAAYQHSVGVLAWERGEAAESLRWFEAALRADPEHYPSIAARARSLAVLGRTADALTAYQDVLRKLPLPQYATELGELYESIGLDEAANAQYDAVRRQSADSGPGADQLALGLFEADHGDADAAVARLTAEWKRHPGRQVTDALAWAHFRAGDSKKALAFSKRAMDKDAPRSALFAYHRGEIERSLEKYGAARRFLTEALKINPHFSRLHVPAAEQALAALGEPPPGGPVNVTGEKPQAPSLGRTSGSGSGQQAKPSGRGGPNSSVQGGGSAGRGSGSSTPKQQTPRTQQQKPRTQQPAPQRTAPRTAPRKQSGSTGAGSGSGSTGGAKKPAPKRTAR</sequence>
<dbReference type="Pfam" id="PF13181">
    <property type="entry name" value="TPR_8"/>
    <property type="match status" value="2"/>
</dbReference>
<evidence type="ECO:0000313" key="2">
    <source>
        <dbReference type="EMBL" id="SDK68107.1"/>
    </source>
</evidence>
<dbReference type="AlphaFoldDB" id="A0A1G9DW71"/>
<proteinExistence type="predicted"/>
<feature type="compositionally biased region" description="Gly residues" evidence="1">
    <location>
        <begin position="627"/>
        <end position="636"/>
    </location>
</feature>
<dbReference type="STRING" id="417292.SAMN05421806_110101"/>